<dbReference type="Pfam" id="PF13909">
    <property type="entry name" value="zf-H2C2_5"/>
    <property type="match status" value="1"/>
</dbReference>
<evidence type="ECO:0000259" key="12">
    <source>
        <dbReference type="PROSITE" id="PS50157"/>
    </source>
</evidence>
<dbReference type="Gene3D" id="3.30.160.60">
    <property type="entry name" value="Classic Zinc Finger"/>
    <property type="match status" value="2"/>
</dbReference>
<evidence type="ECO:0000256" key="6">
    <source>
        <dbReference type="ARBA" id="ARBA00022833"/>
    </source>
</evidence>
<dbReference type="FunFam" id="3.30.160.60:FF:000075">
    <property type="entry name" value="Putative zinc finger protein 536"/>
    <property type="match status" value="1"/>
</dbReference>
<evidence type="ECO:0000256" key="3">
    <source>
        <dbReference type="ARBA" id="ARBA00022723"/>
    </source>
</evidence>
<keyword evidence="10" id="KW-0539">Nucleus</keyword>
<dbReference type="SMART" id="SM00355">
    <property type="entry name" value="ZnF_C2H2"/>
    <property type="match status" value="2"/>
</dbReference>
<dbReference type="PROSITE" id="PS50157">
    <property type="entry name" value="ZINC_FINGER_C2H2_2"/>
    <property type="match status" value="2"/>
</dbReference>
<dbReference type="SUPFAM" id="SSF57667">
    <property type="entry name" value="beta-beta-alpha zinc fingers"/>
    <property type="match status" value="1"/>
</dbReference>
<evidence type="ECO:0000256" key="9">
    <source>
        <dbReference type="ARBA" id="ARBA00023163"/>
    </source>
</evidence>
<dbReference type="InterPro" id="IPR013087">
    <property type="entry name" value="Znf_C2H2_type"/>
</dbReference>
<evidence type="ECO:0000256" key="7">
    <source>
        <dbReference type="ARBA" id="ARBA00023015"/>
    </source>
</evidence>
<evidence type="ECO:0000256" key="5">
    <source>
        <dbReference type="ARBA" id="ARBA00022771"/>
    </source>
</evidence>
<evidence type="ECO:0000256" key="2">
    <source>
        <dbReference type="ARBA" id="ARBA00006991"/>
    </source>
</evidence>
<evidence type="ECO:0000256" key="10">
    <source>
        <dbReference type="ARBA" id="ARBA00023242"/>
    </source>
</evidence>
<dbReference type="EMBL" id="HBUF01230553">
    <property type="protein sequence ID" value="CAG6673194.1"/>
    <property type="molecule type" value="Transcribed_RNA"/>
</dbReference>
<dbReference type="GO" id="GO:0006357">
    <property type="term" value="P:regulation of transcription by RNA polymerase II"/>
    <property type="evidence" value="ECO:0007669"/>
    <property type="project" value="TreeGrafter"/>
</dbReference>
<dbReference type="EMBL" id="HBUF01230554">
    <property type="protein sequence ID" value="CAG6673196.1"/>
    <property type="molecule type" value="Transcribed_RNA"/>
</dbReference>
<keyword evidence="4" id="KW-0677">Repeat</keyword>
<evidence type="ECO:0000256" key="11">
    <source>
        <dbReference type="PROSITE-ProRule" id="PRU00042"/>
    </source>
</evidence>
<accession>A0A8D8SNT0</accession>
<keyword evidence="8" id="KW-0238">DNA-binding</keyword>
<dbReference type="InterPro" id="IPR051497">
    <property type="entry name" value="Dev/Hematopoietic_TF"/>
</dbReference>
<proteinExistence type="inferred from homology"/>
<reference evidence="13" key="1">
    <citation type="submission" date="2021-05" db="EMBL/GenBank/DDBJ databases">
        <authorList>
            <person name="Alioto T."/>
            <person name="Alioto T."/>
            <person name="Gomez Garrido J."/>
        </authorList>
    </citation>
    <scope>NUCLEOTIDE SEQUENCE</scope>
</reference>
<dbReference type="GO" id="GO:0005634">
    <property type="term" value="C:nucleus"/>
    <property type="evidence" value="ECO:0007669"/>
    <property type="project" value="UniProtKB-SubCell"/>
</dbReference>
<comment type="subcellular location">
    <subcellularLocation>
        <location evidence="1">Nucleus</location>
    </subcellularLocation>
</comment>
<dbReference type="InterPro" id="IPR036236">
    <property type="entry name" value="Znf_C2H2_sf"/>
</dbReference>
<evidence type="ECO:0000313" key="13">
    <source>
        <dbReference type="EMBL" id="CAG6673194.1"/>
    </source>
</evidence>
<sequence>MLCEGNLSQVWFVAELICQYCKSSLSDNEESLVFHAKDCSSAPRPNFAYSLVCVFCAYHTSVRTSMVTHIRRHIGQKPYRCNYCDYKAIQGSNLKRHIRIRHMQEGFTT</sequence>
<evidence type="ECO:0000256" key="8">
    <source>
        <dbReference type="ARBA" id="ARBA00023125"/>
    </source>
</evidence>
<evidence type="ECO:0000256" key="1">
    <source>
        <dbReference type="ARBA" id="ARBA00004123"/>
    </source>
</evidence>
<dbReference type="PANTHER" id="PTHR45993">
    <property type="entry name" value="B-CELL LYMPHOMA/LEUKEMIA 11"/>
    <property type="match status" value="1"/>
</dbReference>
<name>A0A8D8SNT0_9HEMI</name>
<keyword evidence="5 11" id="KW-0863">Zinc-finger</keyword>
<keyword evidence="9" id="KW-0804">Transcription</keyword>
<feature type="domain" description="C2H2-type" evidence="12">
    <location>
        <begin position="51"/>
        <end position="78"/>
    </location>
</feature>
<feature type="domain" description="C2H2-type" evidence="12">
    <location>
        <begin position="79"/>
        <end position="107"/>
    </location>
</feature>
<keyword evidence="3" id="KW-0479">Metal-binding</keyword>
<dbReference type="GO" id="GO:0008270">
    <property type="term" value="F:zinc ion binding"/>
    <property type="evidence" value="ECO:0007669"/>
    <property type="project" value="UniProtKB-KW"/>
</dbReference>
<dbReference type="GO" id="GO:0003700">
    <property type="term" value="F:DNA-binding transcription factor activity"/>
    <property type="evidence" value="ECO:0007669"/>
    <property type="project" value="TreeGrafter"/>
</dbReference>
<dbReference type="PANTHER" id="PTHR45993:SF6">
    <property type="entry name" value="C2H2-TYPE DOMAIN-CONTAINING PROTEIN"/>
    <property type="match status" value="1"/>
</dbReference>
<evidence type="ECO:0000256" key="4">
    <source>
        <dbReference type="ARBA" id="ARBA00022737"/>
    </source>
</evidence>
<comment type="similarity">
    <text evidence="2">Belongs to the krueppel C2H2-type zinc-finger protein family.</text>
</comment>
<organism evidence="13">
    <name type="scientific">Cacopsylla melanoneura</name>
    <dbReference type="NCBI Taxonomy" id="428564"/>
    <lineage>
        <taxon>Eukaryota</taxon>
        <taxon>Metazoa</taxon>
        <taxon>Ecdysozoa</taxon>
        <taxon>Arthropoda</taxon>
        <taxon>Hexapoda</taxon>
        <taxon>Insecta</taxon>
        <taxon>Pterygota</taxon>
        <taxon>Neoptera</taxon>
        <taxon>Paraneoptera</taxon>
        <taxon>Hemiptera</taxon>
        <taxon>Sternorrhyncha</taxon>
        <taxon>Psylloidea</taxon>
        <taxon>Psyllidae</taxon>
        <taxon>Psyllinae</taxon>
        <taxon>Cacopsylla</taxon>
    </lineage>
</organism>
<keyword evidence="6" id="KW-0862">Zinc</keyword>
<keyword evidence="7" id="KW-0805">Transcription regulation</keyword>
<protein>
    <submittedName>
        <fullName evidence="13">Zinc finger Y-chromosomal protein 1</fullName>
    </submittedName>
</protein>
<dbReference type="AlphaFoldDB" id="A0A8D8SNT0"/>
<dbReference type="GO" id="GO:0000978">
    <property type="term" value="F:RNA polymerase II cis-regulatory region sequence-specific DNA binding"/>
    <property type="evidence" value="ECO:0007669"/>
    <property type="project" value="TreeGrafter"/>
</dbReference>